<dbReference type="Gene3D" id="3.40.50.150">
    <property type="entry name" value="Vaccinia Virus protein VP39"/>
    <property type="match status" value="1"/>
</dbReference>
<name>A0ABP0SLT9_9DINO</name>
<dbReference type="Pfam" id="PF00145">
    <property type="entry name" value="DNA_methylase"/>
    <property type="match status" value="1"/>
</dbReference>
<reference evidence="3 4" key="1">
    <citation type="submission" date="2024-02" db="EMBL/GenBank/DDBJ databases">
        <authorList>
            <person name="Chen Y."/>
            <person name="Shah S."/>
            <person name="Dougan E. K."/>
            <person name="Thang M."/>
            <person name="Chan C."/>
        </authorList>
    </citation>
    <scope>NUCLEOTIDE SEQUENCE [LARGE SCALE GENOMIC DNA]</scope>
</reference>
<comment type="caution">
    <text evidence="3">The sequence shown here is derived from an EMBL/GenBank/DDBJ whole genome shotgun (WGS) entry which is preliminary data.</text>
</comment>
<dbReference type="InterPro" id="IPR001525">
    <property type="entry name" value="C5_MeTfrase"/>
</dbReference>
<organism evidence="3 4">
    <name type="scientific">Durusdinium trenchii</name>
    <dbReference type="NCBI Taxonomy" id="1381693"/>
    <lineage>
        <taxon>Eukaryota</taxon>
        <taxon>Sar</taxon>
        <taxon>Alveolata</taxon>
        <taxon>Dinophyceae</taxon>
        <taxon>Suessiales</taxon>
        <taxon>Symbiodiniaceae</taxon>
        <taxon>Durusdinium</taxon>
    </lineage>
</organism>
<evidence type="ECO:0000313" key="4">
    <source>
        <dbReference type="Proteomes" id="UP001642464"/>
    </source>
</evidence>
<keyword evidence="4" id="KW-1185">Reference proteome</keyword>
<dbReference type="GO" id="GO:0008168">
    <property type="term" value="F:methyltransferase activity"/>
    <property type="evidence" value="ECO:0007669"/>
    <property type="project" value="UniProtKB-KW"/>
</dbReference>
<dbReference type="GO" id="GO:0032259">
    <property type="term" value="P:methylation"/>
    <property type="evidence" value="ECO:0007669"/>
    <property type="project" value="UniProtKB-KW"/>
</dbReference>
<gene>
    <name evidence="3" type="ORF">SCF082_LOCUS52543</name>
</gene>
<dbReference type="EMBL" id="CAXAMM010044128">
    <property type="protein sequence ID" value="CAK9113365.1"/>
    <property type="molecule type" value="Genomic_DNA"/>
</dbReference>
<sequence length="1300" mass="145120">MPSEKVLKANAHDEDFEERYVTNYLRDIDAQFAMPSIEHLGPGSFSGPCRFLEWAQPVDIFYQYVAHEENEGRKPSTLTTFMKVYHKVFGTFLKFRSKLEHAQCNHCARLKAKIKGVLRLVAVVPGETAAKIRVGLSEEDEEELFVASDIDNASTQPESGVMEETDAEAFVDGPVSSPDAARPFNDLGILQDHDCDFRDSNTAINVRGFTKDYLHIYQRKLHRSFGGVNRLADGVIRIGSICSGLGTAEMLECTFMVEIEKKKRDFLLQFKPKQLFKDMAEIGRLQAETHDGTYQLVDVLIAGFPCVSLSPLTTTPGSIEDSDCSSGLGWTSTFQYIERHRPRMVLLENVQTLFASRKADGGQYEIMRKKLVSLGYSVNAALFNTADFGPPQSRNRAWVIAGLKSYDTEMAILDAARFRCSSFPLMEIINQDLVSKNPKKQAVKKHKFNKDAKWHSGYKERCKELGGKAGRLRKSAHVDKIIAELRPVVCDVSERELAILATAVCEMKMKFVHGEFLALRLPDMKVDEVSSEFGLYMYDDGGMKGLAAALVWESHENLRHSRMVSLVQNLLSIPTLHKVQSSDPLAFTIDRIIKQNVDAKKLPVSSFEWSEILLRLGDHGSSYSEAIKLYNNNPQENGDKSASGTLMIDSKKTHSIKHWMTKCGSLEETVCLEAEQQQSELRAAKWRYFVAALERDQRQLSLVASAETAGVKTTDICTITFVDLNTPLANSKEKMNELMKAVAAVNDVAPTKSIGCIELADIPKKSSKRGLADEERDLQESLWSLKQQCDARWILPFEVPQAAEAHSSRRRFSSGRLVVNKDAEETNVFLTSAELALCGRPLADQKIFIPLSKDLLLPESLQPNEDLRTAERQRPSQEAVTAQKGTDRYLALLRSLLTTSSDSLQQQAVLVVNLTGYVEELGSAVLQHKLDKNNFGGFNCEKLYYLSVSWLGRETFGHCRLQRDILQSWMANKLDYGTSFSEEAPTLTTAEIKSIPGGEATISGLDSLKWEVCERNGNRMVIKQDEHRYWSSQTGEIGESYAMLKQKHDKLLESMPEVGSATTEASENTDPNVSNATTMESLDALKAVEEIAYQVQSEVSGVQLLLTKSKQVWLVSLDKDKVLAKHCQLGGFGSGQYAKAAECGDGVPYKLEDKDKTPVQVDETSLRESAATGSVATMTLYKLLVLTEREKSVTAHKVSYFNVSRKDDSSVEAGCDAFNVEPTHEMKFKILQQEGSEKVNCKSFFARCVPAVSTSAHIRTVFRFRFERVGLSLKVQKPYVITRSSLSLQKGKPLKIAEGN</sequence>
<proteinExistence type="predicted"/>
<keyword evidence="1 3" id="KW-0489">Methyltransferase</keyword>
<protein>
    <submittedName>
        <fullName evidence="3">Modification methylase ScrFIA (M.ScrFI-A) (M.ScrFIA) (Cytosine-specific methyltransferase ScrFIA)</fullName>
    </submittedName>
</protein>
<dbReference type="Proteomes" id="UP001642464">
    <property type="component" value="Unassembled WGS sequence"/>
</dbReference>
<accession>A0ABP0SLT9</accession>
<keyword evidence="2" id="KW-0808">Transferase</keyword>
<evidence type="ECO:0000256" key="1">
    <source>
        <dbReference type="ARBA" id="ARBA00022603"/>
    </source>
</evidence>
<evidence type="ECO:0000313" key="3">
    <source>
        <dbReference type="EMBL" id="CAK9113365.1"/>
    </source>
</evidence>
<dbReference type="SUPFAM" id="SSF53335">
    <property type="entry name" value="S-adenosyl-L-methionine-dependent methyltransferases"/>
    <property type="match status" value="1"/>
</dbReference>
<dbReference type="InterPro" id="IPR029063">
    <property type="entry name" value="SAM-dependent_MTases_sf"/>
</dbReference>
<evidence type="ECO:0000256" key="2">
    <source>
        <dbReference type="ARBA" id="ARBA00022679"/>
    </source>
</evidence>